<dbReference type="Proteomes" id="UP000298030">
    <property type="component" value="Unassembled WGS sequence"/>
</dbReference>
<proteinExistence type="predicted"/>
<dbReference type="Gene3D" id="3.40.50.300">
    <property type="entry name" value="P-loop containing nucleotide triphosphate hydrolases"/>
    <property type="match status" value="1"/>
</dbReference>
<evidence type="ECO:0000259" key="2">
    <source>
        <dbReference type="Pfam" id="PF24883"/>
    </source>
</evidence>
<dbReference type="Pfam" id="PF24883">
    <property type="entry name" value="NPHP3_N"/>
    <property type="match status" value="1"/>
</dbReference>
<dbReference type="EMBL" id="QPFP01000035">
    <property type="protein sequence ID" value="TEB28102.1"/>
    <property type="molecule type" value="Genomic_DNA"/>
</dbReference>
<name>A0A4Y7T3A9_COPMI</name>
<comment type="caution">
    <text evidence="3">The sequence shown here is derived from an EMBL/GenBank/DDBJ whole genome shotgun (WGS) entry which is preliminary data.</text>
</comment>
<evidence type="ECO:0000313" key="3">
    <source>
        <dbReference type="EMBL" id="TEB28102.1"/>
    </source>
</evidence>
<feature type="domain" description="Nephrocystin 3-like N-terminal" evidence="2">
    <location>
        <begin position="108"/>
        <end position="273"/>
    </location>
</feature>
<gene>
    <name evidence="3" type="ORF">FA13DRAFT_1816058</name>
</gene>
<protein>
    <recommendedName>
        <fullName evidence="2">Nephrocystin 3-like N-terminal domain-containing protein</fullName>
    </recommendedName>
</protein>
<accession>A0A4Y7T3A9</accession>
<dbReference type="AlphaFoldDB" id="A0A4Y7T3A9"/>
<organism evidence="3 4">
    <name type="scientific">Coprinellus micaceus</name>
    <name type="common">Glistening ink-cap mushroom</name>
    <name type="synonym">Coprinus micaceus</name>
    <dbReference type="NCBI Taxonomy" id="71717"/>
    <lineage>
        <taxon>Eukaryota</taxon>
        <taxon>Fungi</taxon>
        <taxon>Dikarya</taxon>
        <taxon>Basidiomycota</taxon>
        <taxon>Agaricomycotina</taxon>
        <taxon>Agaricomycetes</taxon>
        <taxon>Agaricomycetidae</taxon>
        <taxon>Agaricales</taxon>
        <taxon>Agaricineae</taxon>
        <taxon>Psathyrellaceae</taxon>
        <taxon>Coprinellus</taxon>
    </lineage>
</organism>
<keyword evidence="1" id="KW-0677">Repeat</keyword>
<reference evidence="3 4" key="1">
    <citation type="journal article" date="2019" name="Nat. Ecol. Evol.">
        <title>Megaphylogeny resolves global patterns of mushroom evolution.</title>
        <authorList>
            <person name="Varga T."/>
            <person name="Krizsan K."/>
            <person name="Foldi C."/>
            <person name="Dima B."/>
            <person name="Sanchez-Garcia M."/>
            <person name="Sanchez-Ramirez S."/>
            <person name="Szollosi G.J."/>
            <person name="Szarkandi J.G."/>
            <person name="Papp V."/>
            <person name="Albert L."/>
            <person name="Andreopoulos W."/>
            <person name="Angelini C."/>
            <person name="Antonin V."/>
            <person name="Barry K.W."/>
            <person name="Bougher N.L."/>
            <person name="Buchanan P."/>
            <person name="Buyck B."/>
            <person name="Bense V."/>
            <person name="Catcheside P."/>
            <person name="Chovatia M."/>
            <person name="Cooper J."/>
            <person name="Damon W."/>
            <person name="Desjardin D."/>
            <person name="Finy P."/>
            <person name="Geml J."/>
            <person name="Haridas S."/>
            <person name="Hughes K."/>
            <person name="Justo A."/>
            <person name="Karasinski D."/>
            <person name="Kautmanova I."/>
            <person name="Kiss B."/>
            <person name="Kocsube S."/>
            <person name="Kotiranta H."/>
            <person name="LaButti K.M."/>
            <person name="Lechner B.E."/>
            <person name="Liimatainen K."/>
            <person name="Lipzen A."/>
            <person name="Lukacs Z."/>
            <person name="Mihaltcheva S."/>
            <person name="Morgado L.N."/>
            <person name="Niskanen T."/>
            <person name="Noordeloos M.E."/>
            <person name="Ohm R.A."/>
            <person name="Ortiz-Santana B."/>
            <person name="Ovrebo C."/>
            <person name="Racz N."/>
            <person name="Riley R."/>
            <person name="Savchenko A."/>
            <person name="Shiryaev A."/>
            <person name="Soop K."/>
            <person name="Spirin V."/>
            <person name="Szebenyi C."/>
            <person name="Tomsovsky M."/>
            <person name="Tulloss R.E."/>
            <person name="Uehling J."/>
            <person name="Grigoriev I.V."/>
            <person name="Vagvolgyi C."/>
            <person name="Papp T."/>
            <person name="Martin F.M."/>
            <person name="Miettinen O."/>
            <person name="Hibbett D.S."/>
            <person name="Nagy L.G."/>
        </authorList>
    </citation>
    <scope>NUCLEOTIDE SEQUENCE [LARGE SCALE GENOMIC DNA]</scope>
    <source>
        <strain evidence="3 4">FP101781</strain>
    </source>
</reference>
<dbReference type="STRING" id="71717.A0A4Y7T3A9"/>
<evidence type="ECO:0000313" key="4">
    <source>
        <dbReference type="Proteomes" id="UP000298030"/>
    </source>
</evidence>
<evidence type="ECO:0000256" key="1">
    <source>
        <dbReference type="ARBA" id="ARBA00022737"/>
    </source>
</evidence>
<dbReference type="SUPFAM" id="SSF52540">
    <property type="entry name" value="P-loop containing nucleoside triphosphate hydrolases"/>
    <property type="match status" value="1"/>
</dbReference>
<dbReference type="PANTHER" id="PTHR10039">
    <property type="entry name" value="AMELOGENIN"/>
    <property type="match status" value="1"/>
</dbReference>
<dbReference type="PANTHER" id="PTHR10039:SF17">
    <property type="entry name" value="FUNGAL STAND N-TERMINAL GOODBYE DOMAIN-CONTAINING PROTEIN-RELATED"/>
    <property type="match status" value="1"/>
</dbReference>
<dbReference type="InterPro" id="IPR027417">
    <property type="entry name" value="P-loop_NTPase"/>
</dbReference>
<dbReference type="OrthoDB" id="163438at2759"/>
<keyword evidence="4" id="KW-1185">Reference proteome</keyword>
<dbReference type="InterPro" id="IPR056884">
    <property type="entry name" value="NPHP3-like_N"/>
</dbReference>
<sequence length="675" mass="76379">MPNSTMFANASAFHTDQVAQINTGRFDQRDKRIYQGNYSSNVQINTREYHVHATRPSTGLKELHRNIAVEALHNSAQRCDAPKCHEETRKAVQADIFSWVTDEKVEDGGPMQVLWLSGPAGSGKTAIMGTMCDRFKGIGRLAATFFFSSSERQSKHRLVTTLAYQLQQHPSMESHISSKIATAIDKDPAIFNKNLKEQMEVLILEPLRQSQYSFGVASIQPLVIAIDGLDECGGSKPDDSYRSKEDDQVEILSTLLHATNDPAFPFRIIIASRPEHHIRSYLDAAGDIIEIFLDNKYNPDADIALFLKSRFAEIRRRYTHLPATWPTESDIAALVDNASGQFIYAATIIRFLHTPPKLPQDQLNIILGPKGVGGSNPFTTLDALYTSVLLSSPDPDVTVLWLQAHQVIQREVLPPTSVIVPAWFFDRFFESTAGQAQMLFGIPSLIHLAERKFTNPKPPSVSDAIYAFYHKSFLDFLEDPSRCKAVSNIGRAEAREWLRDRIGNVLKAGGPEVPFSPSLPESDREALMSYFNTLFVHLWDMFACHPSGSRTNLPSLGTTLPIKQLRKPQPLVSPKTLSKCDPALWLGFRGLMSDHLRRDLFFMVHNDCRMYRPCTSTCKRWRKAMSRLPNELWNTDGYSFTLVLERFCIVRPPLRTYYSAFPMTNEWILDVEYWS</sequence>